<evidence type="ECO:0000256" key="2">
    <source>
        <dbReference type="ARBA" id="ARBA00022679"/>
    </source>
</evidence>
<dbReference type="InterPro" id="IPR032072">
    <property type="entry name" value="DUF4807"/>
</dbReference>
<keyword evidence="2" id="KW-0808">Transferase</keyword>
<keyword evidence="4" id="KW-0418">Kinase</keyword>
<keyword evidence="5" id="KW-0067">ATP-binding</keyword>
<sequence length="1050" mass="116541">MLIVNVVVADEYISGIVIDECLTENDGVRVLEVHSNQLDVYHHGIEDHEKFEVQTMSRTAFCFLAECSDSPVFRRAVFDHWTRGRQLSALLDLRISELQDSCVGGAWSRRLQRLVNEQIEVDYLASWLSTLGGAFSALGDSLAHCAEIAGKISRQQHLLACWYGDRITAAKCRIFHSISLMQGGKFLQAKQIIRSEYAFAKSLPVNQRDKRLENMCLGVWAKLRNNFIAMVIGCGNALKGMRSSSTVKVHCKKEKLKHRFEIIRKLGEGTCGKVQLGLNRETGQQVAVKIIKKSKIQTDEDLIRIRREIQIMSSVRHPSIIPILEVFENKDKIVLVMEYAAGGELYDYIVGKCGLLEPDARRIFRQIAAAVYYCHKHNICHRDLKLENVLMDENGNAKIADFGLSNVFDEKRKLTTYCGSPLYASPEVVKGVPYTGPEIDCWSLGVMLYTLVYSAMPFDGSNFKRLVKQITTGDFKEPGEKSGASDLIKGMLTPDPTKRLKIDQICSHSWVNEGYEVSCLNVANELVKQTPVRLGLLLSLAPSPKSCEKLVVNSDEEDESLSLSTVPDDEPPPLTDDENSGTLENIRDKFEKELSEEKDNPEPQDDSKQVVSSGNSSDHLQVTEDDEDAQKTPTPFADESSPFGMKLAGAKTSQHLPLVGARMPSGIYACGLSHSLSLNQTPWKMPEEHPGDKTPTLEKSMDTFGSPENVPIHASDSIASEEEAVVGPEQPSTSPSQTTSPAKKKSSLSFSLAPVDEHEEPQPHKTKVISSVSFKVAPVKLAEQLGFRTVQEENRADDVCSATSRMSSKMNEAGAIHKLPVLHHSPRECIIPIALEEGGYAPTPSSSVTSIASESSTSSRQTRSSSFQRISGNPDSLRSRVHSFFNDDNQENSRHLVRKSSEGNEHRFGTNLEQRATTSRYRRYASTLSASSLDDAEDVDKLNAAAIGSRPRLKLKLEKRDSVSSTDDEDDDDFEILSADSLFNSMLARVRGFSRTIRSNDDHFGISRNLGASAFSSSTNSLLGSFNKGQLFSNCGFGWDRDEEWDDFFR</sequence>
<dbReference type="GO" id="GO:0050321">
    <property type="term" value="F:tau-protein kinase activity"/>
    <property type="evidence" value="ECO:0007669"/>
    <property type="project" value="TreeGrafter"/>
</dbReference>
<dbReference type="PROSITE" id="PS50011">
    <property type="entry name" value="PROTEIN_KINASE_DOM"/>
    <property type="match status" value="1"/>
</dbReference>
<dbReference type="OrthoDB" id="193931at2759"/>
<dbReference type="EMBL" id="CAJPEX010000659">
    <property type="protein sequence ID" value="CAG0916741.1"/>
    <property type="molecule type" value="Genomic_DNA"/>
</dbReference>
<dbReference type="PANTHER" id="PTHR24346:SF93">
    <property type="entry name" value="NUAK FAMILY SNF1-LIKE KINASE 1"/>
    <property type="match status" value="1"/>
</dbReference>
<name>A0A7R9GD34_9CRUS</name>
<dbReference type="AlphaFoldDB" id="A0A7R9GD34"/>
<dbReference type="Gene3D" id="1.10.510.10">
    <property type="entry name" value="Transferase(Phosphotransferase) domain 1"/>
    <property type="match status" value="1"/>
</dbReference>
<proteinExistence type="predicted"/>
<keyword evidence="3" id="KW-0547">Nucleotide-binding</keyword>
<feature type="region of interest" description="Disordered" evidence="6">
    <location>
        <begin position="552"/>
        <end position="644"/>
    </location>
</feature>
<dbReference type="Proteomes" id="UP000678499">
    <property type="component" value="Unassembled WGS sequence"/>
</dbReference>
<dbReference type="SMART" id="SM00220">
    <property type="entry name" value="S_TKc"/>
    <property type="match status" value="1"/>
</dbReference>
<dbReference type="Pfam" id="PF00069">
    <property type="entry name" value="Pkinase"/>
    <property type="match status" value="1"/>
</dbReference>
<feature type="region of interest" description="Disordered" evidence="6">
    <location>
        <begin position="841"/>
        <end position="913"/>
    </location>
</feature>
<feature type="domain" description="Protein kinase" evidence="7">
    <location>
        <begin position="260"/>
        <end position="511"/>
    </location>
</feature>
<dbReference type="InterPro" id="IPR000719">
    <property type="entry name" value="Prot_kinase_dom"/>
</dbReference>
<gene>
    <name evidence="8" type="ORF">NMOB1V02_LOCUS4345</name>
</gene>
<dbReference type="Pfam" id="PF16065">
    <property type="entry name" value="DUF4807"/>
    <property type="match status" value="1"/>
</dbReference>
<feature type="compositionally biased region" description="Basic and acidic residues" evidence="6">
    <location>
        <begin position="585"/>
        <end position="608"/>
    </location>
</feature>
<evidence type="ECO:0000256" key="4">
    <source>
        <dbReference type="ARBA" id="ARBA00022777"/>
    </source>
</evidence>
<dbReference type="FunFam" id="1.10.510.10:FF:000571">
    <property type="entry name" value="Maternal embryonic leucine zipper kinase"/>
    <property type="match status" value="1"/>
</dbReference>
<keyword evidence="1" id="KW-0723">Serine/threonine-protein kinase</keyword>
<organism evidence="8">
    <name type="scientific">Notodromas monacha</name>
    <dbReference type="NCBI Taxonomy" id="399045"/>
    <lineage>
        <taxon>Eukaryota</taxon>
        <taxon>Metazoa</taxon>
        <taxon>Ecdysozoa</taxon>
        <taxon>Arthropoda</taxon>
        <taxon>Crustacea</taxon>
        <taxon>Oligostraca</taxon>
        <taxon>Ostracoda</taxon>
        <taxon>Podocopa</taxon>
        <taxon>Podocopida</taxon>
        <taxon>Cypridocopina</taxon>
        <taxon>Cypridoidea</taxon>
        <taxon>Cyprididae</taxon>
        <taxon>Notodromas</taxon>
    </lineage>
</organism>
<keyword evidence="9" id="KW-1185">Reference proteome</keyword>
<reference evidence="8" key="1">
    <citation type="submission" date="2020-11" db="EMBL/GenBank/DDBJ databases">
        <authorList>
            <person name="Tran Van P."/>
        </authorList>
    </citation>
    <scope>NUCLEOTIDE SEQUENCE</scope>
</reference>
<dbReference type="InterPro" id="IPR011009">
    <property type="entry name" value="Kinase-like_dom_sf"/>
</dbReference>
<dbReference type="GO" id="GO:0000226">
    <property type="term" value="P:microtubule cytoskeleton organization"/>
    <property type="evidence" value="ECO:0007669"/>
    <property type="project" value="TreeGrafter"/>
</dbReference>
<dbReference type="PANTHER" id="PTHR24346">
    <property type="entry name" value="MAP/MICROTUBULE AFFINITY-REGULATING KINASE"/>
    <property type="match status" value="1"/>
</dbReference>
<protein>
    <recommendedName>
        <fullName evidence="7">Protein kinase domain-containing protein</fullName>
    </recommendedName>
</protein>
<feature type="compositionally biased region" description="Low complexity" evidence="6">
    <location>
        <begin position="730"/>
        <end position="754"/>
    </location>
</feature>
<dbReference type="GO" id="GO:0005737">
    <property type="term" value="C:cytoplasm"/>
    <property type="evidence" value="ECO:0007669"/>
    <property type="project" value="TreeGrafter"/>
</dbReference>
<evidence type="ECO:0000313" key="9">
    <source>
        <dbReference type="Proteomes" id="UP000678499"/>
    </source>
</evidence>
<dbReference type="GO" id="GO:0035556">
    <property type="term" value="P:intracellular signal transduction"/>
    <property type="evidence" value="ECO:0007669"/>
    <property type="project" value="TreeGrafter"/>
</dbReference>
<dbReference type="PROSITE" id="PS00108">
    <property type="entry name" value="PROTEIN_KINASE_ST"/>
    <property type="match status" value="1"/>
</dbReference>
<evidence type="ECO:0000256" key="6">
    <source>
        <dbReference type="SAM" id="MobiDB-lite"/>
    </source>
</evidence>
<feature type="compositionally biased region" description="Basic and acidic residues" evidence="6">
    <location>
        <begin position="891"/>
        <end position="908"/>
    </location>
</feature>
<dbReference type="GO" id="GO:0005524">
    <property type="term" value="F:ATP binding"/>
    <property type="evidence" value="ECO:0007669"/>
    <property type="project" value="UniProtKB-KW"/>
</dbReference>
<feature type="compositionally biased region" description="Acidic residues" evidence="6">
    <location>
        <begin position="567"/>
        <end position="579"/>
    </location>
</feature>
<dbReference type="EMBL" id="OA882696">
    <property type="protein sequence ID" value="CAD7276589.1"/>
    <property type="molecule type" value="Genomic_DNA"/>
</dbReference>
<feature type="compositionally biased region" description="Polar residues" evidence="6">
    <location>
        <begin position="609"/>
        <end position="620"/>
    </location>
</feature>
<evidence type="ECO:0000256" key="3">
    <source>
        <dbReference type="ARBA" id="ARBA00022741"/>
    </source>
</evidence>
<accession>A0A7R9GD34</accession>
<evidence type="ECO:0000256" key="1">
    <source>
        <dbReference type="ARBA" id="ARBA00022527"/>
    </source>
</evidence>
<evidence type="ECO:0000259" key="7">
    <source>
        <dbReference type="PROSITE" id="PS50011"/>
    </source>
</evidence>
<evidence type="ECO:0000256" key="5">
    <source>
        <dbReference type="ARBA" id="ARBA00022840"/>
    </source>
</evidence>
<evidence type="ECO:0000313" key="8">
    <source>
        <dbReference type="EMBL" id="CAD7276589.1"/>
    </source>
</evidence>
<feature type="region of interest" description="Disordered" evidence="6">
    <location>
        <begin position="719"/>
        <end position="766"/>
    </location>
</feature>
<dbReference type="FunFam" id="3.30.200.20:FF:000042">
    <property type="entry name" value="Aurora kinase A"/>
    <property type="match status" value="1"/>
</dbReference>
<dbReference type="SUPFAM" id="SSF56112">
    <property type="entry name" value="Protein kinase-like (PK-like)"/>
    <property type="match status" value="1"/>
</dbReference>
<feature type="compositionally biased region" description="Low complexity" evidence="6">
    <location>
        <begin position="845"/>
        <end position="871"/>
    </location>
</feature>
<dbReference type="InterPro" id="IPR008271">
    <property type="entry name" value="Ser/Thr_kinase_AS"/>
</dbReference>